<comment type="subunit">
    <text evidence="6">Homohexamer; trimer of dimers.</text>
</comment>
<dbReference type="InterPro" id="IPR047594">
    <property type="entry name" value="MoaC_bact/euk"/>
</dbReference>
<dbReference type="HAMAP" id="MF_01224_B">
    <property type="entry name" value="MoaC_B"/>
    <property type="match status" value="1"/>
</dbReference>
<feature type="binding site" evidence="6">
    <location>
        <begin position="76"/>
        <end position="78"/>
    </location>
    <ligand>
        <name>substrate</name>
    </ligand>
</feature>
<organism evidence="8 9">
    <name type="scientific">Natranaerobius trueperi</name>
    <dbReference type="NCBI Taxonomy" id="759412"/>
    <lineage>
        <taxon>Bacteria</taxon>
        <taxon>Bacillati</taxon>
        <taxon>Bacillota</taxon>
        <taxon>Clostridia</taxon>
        <taxon>Natranaerobiales</taxon>
        <taxon>Natranaerobiaceae</taxon>
        <taxon>Natranaerobius</taxon>
    </lineage>
</organism>
<dbReference type="InterPro" id="IPR036522">
    <property type="entry name" value="MoaC_sf"/>
</dbReference>
<dbReference type="OrthoDB" id="9794429at2"/>
<gene>
    <name evidence="6 8" type="primary">moaC</name>
    <name evidence="8" type="ORF">CDO51_05815</name>
</gene>
<dbReference type="InterPro" id="IPR002820">
    <property type="entry name" value="Mopterin_CF_biosynth-C_dom"/>
</dbReference>
<dbReference type="CDD" id="cd01420">
    <property type="entry name" value="MoaC_PE"/>
    <property type="match status" value="1"/>
</dbReference>
<comment type="similarity">
    <text evidence="6">Belongs to the MoaC family.</text>
</comment>
<comment type="catalytic activity">
    <reaction evidence="1 6">
        <text>(8S)-3',8-cyclo-7,8-dihydroguanosine 5'-triphosphate = cyclic pyranopterin phosphate + diphosphate</text>
        <dbReference type="Rhea" id="RHEA:49580"/>
        <dbReference type="ChEBI" id="CHEBI:33019"/>
        <dbReference type="ChEBI" id="CHEBI:59648"/>
        <dbReference type="ChEBI" id="CHEBI:131766"/>
        <dbReference type="EC" id="4.6.1.17"/>
    </reaction>
</comment>
<dbReference type="EC" id="4.6.1.17" evidence="3 6"/>
<dbReference type="PANTHER" id="PTHR22960">
    <property type="entry name" value="MOLYBDOPTERIN COFACTOR SYNTHESIS PROTEIN A"/>
    <property type="match status" value="1"/>
</dbReference>
<evidence type="ECO:0000313" key="8">
    <source>
        <dbReference type="EMBL" id="OWZ83902.1"/>
    </source>
</evidence>
<keyword evidence="9" id="KW-1185">Reference proteome</keyword>
<evidence type="ECO:0000256" key="2">
    <source>
        <dbReference type="ARBA" id="ARBA00005046"/>
    </source>
</evidence>
<proteinExistence type="inferred from homology"/>
<dbReference type="NCBIfam" id="NF006870">
    <property type="entry name" value="PRK09364.1"/>
    <property type="match status" value="1"/>
</dbReference>
<evidence type="ECO:0000256" key="6">
    <source>
        <dbReference type="HAMAP-Rule" id="MF_01224"/>
    </source>
</evidence>
<keyword evidence="5 6" id="KW-0456">Lyase</keyword>
<comment type="pathway">
    <text evidence="2 6">Cofactor biosynthesis; molybdopterin biosynthesis.</text>
</comment>
<comment type="caution">
    <text evidence="8">The sequence shown here is derived from an EMBL/GenBank/DDBJ whole genome shotgun (WGS) entry which is preliminary data.</text>
</comment>
<feature type="active site" evidence="6">
    <location>
        <position position="129"/>
    </location>
</feature>
<dbReference type="AlphaFoldDB" id="A0A226BYQ1"/>
<feature type="binding site" evidence="6">
    <location>
        <begin position="114"/>
        <end position="115"/>
    </location>
    <ligand>
        <name>substrate</name>
    </ligand>
</feature>
<dbReference type="NCBIfam" id="TIGR00581">
    <property type="entry name" value="moaC"/>
    <property type="match status" value="1"/>
</dbReference>
<dbReference type="RefSeq" id="WP_089023362.1">
    <property type="nucleotide sequence ID" value="NZ_NIQC01000010.1"/>
</dbReference>
<dbReference type="Gene3D" id="3.30.70.640">
    <property type="entry name" value="Molybdopterin cofactor biosynthesis C (MoaC) domain"/>
    <property type="match status" value="1"/>
</dbReference>
<dbReference type="UniPathway" id="UPA00344"/>
<evidence type="ECO:0000256" key="1">
    <source>
        <dbReference type="ARBA" id="ARBA00001637"/>
    </source>
</evidence>
<sequence>MSREFTHFDESGRARMVNVGEKKSTSRTAIARGAIYMNEETFTKIKNNEMSKGDVLGVAQVAGITGAKKAWDIIPMCHPLFLSGINISFKFCENNCKIEIESTVSIDSKTGVEMEALTAVSTAALTIYDMCKAVDKSMQIGEIRLVKKTGGLSGDVINE</sequence>
<dbReference type="SUPFAM" id="SSF55040">
    <property type="entry name" value="Molybdenum cofactor biosynthesis protein C, MoaC"/>
    <property type="match status" value="1"/>
</dbReference>
<evidence type="ECO:0000256" key="3">
    <source>
        <dbReference type="ARBA" id="ARBA00012575"/>
    </source>
</evidence>
<name>A0A226BYQ1_9FIRM</name>
<protein>
    <recommendedName>
        <fullName evidence="3 6">Cyclic pyranopterin monophosphate synthase</fullName>
        <ecNumber evidence="3 6">4.6.1.17</ecNumber>
    </recommendedName>
    <alternativeName>
        <fullName evidence="6">Molybdenum cofactor biosynthesis protein C</fullName>
    </alternativeName>
</protein>
<dbReference type="Proteomes" id="UP000214588">
    <property type="component" value="Unassembled WGS sequence"/>
</dbReference>
<evidence type="ECO:0000256" key="4">
    <source>
        <dbReference type="ARBA" id="ARBA00023150"/>
    </source>
</evidence>
<dbReference type="InterPro" id="IPR023045">
    <property type="entry name" value="MoaC"/>
</dbReference>
<dbReference type="Pfam" id="PF01967">
    <property type="entry name" value="MoaC"/>
    <property type="match status" value="1"/>
</dbReference>
<evidence type="ECO:0000259" key="7">
    <source>
        <dbReference type="Pfam" id="PF01967"/>
    </source>
</evidence>
<evidence type="ECO:0000313" key="9">
    <source>
        <dbReference type="Proteomes" id="UP000214588"/>
    </source>
</evidence>
<feature type="domain" description="Molybdopterin cofactor biosynthesis C (MoaC)" evidence="7">
    <location>
        <begin position="16"/>
        <end position="151"/>
    </location>
</feature>
<accession>A0A226BYQ1</accession>
<reference evidence="8 9" key="1">
    <citation type="submission" date="2017-06" db="EMBL/GenBank/DDBJ databases">
        <title>Draft Genome Sequence of Natranaerobius trueperi halophilic, alkalithermophilic bacteria from soda lakes.</title>
        <authorList>
            <person name="Zhao B."/>
        </authorList>
    </citation>
    <scope>NUCLEOTIDE SEQUENCE [LARGE SCALE GENOMIC DNA]</scope>
    <source>
        <strain evidence="8 9">DSM 18760</strain>
    </source>
</reference>
<dbReference type="EMBL" id="NIQC01000010">
    <property type="protein sequence ID" value="OWZ83902.1"/>
    <property type="molecule type" value="Genomic_DNA"/>
</dbReference>
<evidence type="ECO:0000256" key="5">
    <source>
        <dbReference type="ARBA" id="ARBA00023239"/>
    </source>
</evidence>
<dbReference type="GO" id="GO:0006777">
    <property type="term" value="P:Mo-molybdopterin cofactor biosynthetic process"/>
    <property type="evidence" value="ECO:0007669"/>
    <property type="project" value="UniProtKB-UniRule"/>
</dbReference>
<dbReference type="InterPro" id="IPR050105">
    <property type="entry name" value="MoCo_biosynth_MoaA/MoaC"/>
</dbReference>
<dbReference type="GO" id="GO:0061799">
    <property type="term" value="F:cyclic pyranopterin monophosphate synthase activity"/>
    <property type="evidence" value="ECO:0007669"/>
    <property type="project" value="UniProtKB-UniRule"/>
</dbReference>
<comment type="function">
    <text evidence="6">Catalyzes the conversion of (8S)-3',8-cyclo-7,8-dihydroguanosine 5'-triphosphate to cyclic pyranopterin monophosphate (cPMP).</text>
</comment>
<keyword evidence="4 6" id="KW-0501">Molybdenum cofactor biosynthesis</keyword>